<evidence type="ECO:0000313" key="3">
    <source>
        <dbReference type="EMBL" id="KAF6234071.1"/>
    </source>
</evidence>
<dbReference type="PROSITE" id="PS00324">
    <property type="entry name" value="ASPARTOKINASE"/>
    <property type="match status" value="1"/>
</dbReference>
<comment type="similarity">
    <text evidence="1">Belongs to the aspartokinase family.</text>
</comment>
<name>A0A8H6L3F0_9LECA</name>
<dbReference type="Gene3D" id="3.40.1160.10">
    <property type="entry name" value="Acetylglutamate kinase-like"/>
    <property type="match status" value="2"/>
</dbReference>
<dbReference type="InterPro" id="IPR001048">
    <property type="entry name" value="Asp/Glu/Uridylate_kinase"/>
</dbReference>
<protein>
    <recommendedName>
        <fullName evidence="2">Aspartate/glutamate/uridylate kinase domain-containing protein</fullName>
    </recommendedName>
</protein>
<gene>
    <name evidence="3" type="ORF">HO173_007901</name>
</gene>
<organism evidence="3 4">
    <name type="scientific">Letharia columbiana</name>
    <dbReference type="NCBI Taxonomy" id="112416"/>
    <lineage>
        <taxon>Eukaryota</taxon>
        <taxon>Fungi</taxon>
        <taxon>Dikarya</taxon>
        <taxon>Ascomycota</taxon>
        <taxon>Pezizomycotina</taxon>
        <taxon>Lecanoromycetes</taxon>
        <taxon>OSLEUM clade</taxon>
        <taxon>Lecanoromycetidae</taxon>
        <taxon>Lecanorales</taxon>
        <taxon>Lecanorineae</taxon>
        <taxon>Parmeliaceae</taxon>
        <taxon>Letharia</taxon>
    </lineage>
</organism>
<dbReference type="SUPFAM" id="SSF53633">
    <property type="entry name" value="Carbamate kinase-like"/>
    <property type="match status" value="1"/>
</dbReference>
<dbReference type="PANTHER" id="PTHR21499:SF59">
    <property type="entry name" value="ASPARTOKINASE"/>
    <property type="match status" value="1"/>
</dbReference>
<sequence length="205" mass="21590">MRKTNSTWVVQKYGGTSLGKLLDTITGEIIPSSLEHDRVAIVCSARSGTTKSTGTTKLLLEAISHATDPSLGSGERLDNAVSIIRDQHLEAVNSVVGDGSRYAGGFFGAMPHSLLHSVGRGYSDFCAAMCAVGIGAREVQIWKEVDGIFTADPNKVLSARLLATVTCEEAAELTYFGSEVRGPDLLSSPVLPATSNCVDLTGFAL</sequence>
<dbReference type="EMBL" id="JACCJC010000033">
    <property type="protein sequence ID" value="KAF6234071.1"/>
    <property type="molecule type" value="Genomic_DNA"/>
</dbReference>
<accession>A0A8H6L3F0</accession>
<dbReference type="Proteomes" id="UP000578531">
    <property type="component" value="Unassembled WGS sequence"/>
</dbReference>
<dbReference type="OrthoDB" id="4323675at2759"/>
<dbReference type="AlphaFoldDB" id="A0A8H6L3F0"/>
<dbReference type="RefSeq" id="XP_037163478.1">
    <property type="nucleotide sequence ID" value="XM_037309801.1"/>
</dbReference>
<keyword evidence="4" id="KW-1185">Reference proteome</keyword>
<evidence type="ECO:0000313" key="4">
    <source>
        <dbReference type="Proteomes" id="UP000578531"/>
    </source>
</evidence>
<dbReference type="GO" id="GO:0009089">
    <property type="term" value="P:lysine biosynthetic process via diaminopimelate"/>
    <property type="evidence" value="ECO:0007669"/>
    <property type="project" value="TreeGrafter"/>
</dbReference>
<comment type="caution">
    <text evidence="3">The sequence shown here is derived from an EMBL/GenBank/DDBJ whole genome shotgun (WGS) entry which is preliminary data.</text>
</comment>
<reference evidence="3 4" key="1">
    <citation type="journal article" date="2020" name="Genomics">
        <title>Complete, high-quality genomes from long-read metagenomic sequencing of two wolf lichen thalli reveals enigmatic genome architecture.</title>
        <authorList>
            <person name="McKenzie S.K."/>
            <person name="Walston R.F."/>
            <person name="Allen J.L."/>
        </authorList>
    </citation>
    <scope>NUCLEOTIDE SEQUENCE [LARGE SCALE GENOMIC DNA]</scope>
    <source>
        <strain evidence="3">WasteWater2</strain>
    </source>
</reference>
<dbReference type="Pfam" id="PF00696">
    <property type="entry name" value="AA_kinase"/>
    <property type="match status" value="1"/>
</dbReference>
<dbReference type="GO" id="GO:0009090">
    <property type="term" value="P:homoserine biosynthetic process"/>
    <property type="evidence" value="ECO:0007669"/>
    <property type="project" value="TreeGrafter"/>
</dbReference>
<evidence type="ECO:0000259" key="2">
    <source>
        <dbReference type="Pfam" id="PF00696"/>
    </source>
</evidence>
<dbReference type="InterPro" id="IPR036393">
    <property type="entry name" value="AceGlu_kinase-like_sf"/>
</dbReference>
<dbReference type="PANTHER" id="PTHR21499">
    <property type="entry name" value="ASPARTATE KINASE"/>
    <property type="match status" value="1"/>
</dbReference>
<dbReference type="GeneID" id="59289557"/>
<feature type="domain" description="Aspartate/glutamate/uridylate kinase" evidence="2">
    <location>
        <begin position="105"/>
        <end position="179"/>
    </location>
</feature>
<evidence type="ECO:0000256" key="1">
    <source>
        <dbReference type="ARBA" id="ARBA00010122"/>
    </source>
</evidence>
<proteinExistence type="inferred from homology"/>
<dbReference type="InterPro" id="IPR018042">
    <property type="entry name" value="Aspartate_kinase_CS"/>
</dbReference>
<dbReference type="GO" id="GO:0004072">
    <property type="term" value="F:aspartate kinase activity"/>
    <property type="evidence" value="ECO:0007669"/>
    <property type="project" value="InterPro"/>
</dbReference>
<dbReference type="GO" id="GO:0005829">
    <property type="term" value="C:cytosol"/>
    <property type="evidence" value="ECO:0007669"/>
    <property type="project" value="TreeGrafter"/>
</dbReference>